<name>A0A7V5UEI5_CALAY</name>
<proteinExistence type="predicted"/>
<gene>
    <name evidence="1" type="ORF">ENJ89_03610</name>
</gene>
<sequence length="121" mass="13266">MKIYLLLLGIAVAGWWGCGNPEKQEQANQPPQILEVRITPSIIVRNQSTTVYCRCTDPEQDALSYEWSAIFGSFFGSDSVVTWVAPDFKCEIYLKCTVSDAVGNTVSDSALVKVLADSLEG</sequence>
<dbReference type="Proteomes" id="UP000886124">
    <property type="component" value="Unassembled WGS sequence"/>
</dbReference>
<protein>
    <recommendedName>
        <fullName evidence="2">Ig-like domain-containing protein</fullName>
    </recommendedName>
</protein>
<accession>A0A7V5UEI5</accession>
<comment type="caution">
    <text evidence="1">The sequence shown here is derived from an EMBL/GenBank/DDBJ whole genome shotgun (WGS) entry which is preliminary data.</text>
</comment>
<evidence type="ECO:0000313" key="1">
    <source>
        <dbReference type="EMBL" id="HHJ52259.1"/>
    </source>
</evidence>
<dbReference type="EMBL" id="DROD01000243">
    <property type="protein sequence ID" value="HHJ52259.1"/>
    <property type="molecule type" value="Genomic_DNA"/>
</dbReference>
<dbReference type="Gene3D" id="2.60.40.10">
    <property type="entry name" value="Immunoglobulins"/>
    <property type="match status" value="1"/>
</dbReference>
<dbReference type="InterPro" id="IPR013783">
    <property type="entry name" value="Ig-like_fold"/>
</dbReference>
<organism evidence="1">
    <name type="scientific">Caldithrix abyssi</name>
    <dbReference type="NCBI Taxonomy" id="187145"/>
    <lineage>
        <taxon>Bacteria</taxon>
        <taxon>Pseudomonadati</taxon>
        <taxon>Calditrichota</taxon>
        <taxon>Calditrichia</taxon>
        <taxon>Calditrichales</taxon>
        <taxon>Calditrichaceae</taxon>
        <taxon>Caldithrix</taxon>
    </lineage>
</organism>
<evidence type="ECO:0008006" key="2">
    <source>
        <dbReference type="Google" id="ProtNLM"/>
    </source>
</evidence>
<dbReference type="AlphaFoldDB" id="A0A7V5UEI5"/>
<reference evidence="1" key="1">
    <citation type="journal article" date="2020" name="mSystems">
        <title>Genome- and Community-Level Interaction Insights into Carbon Utilization and Element Cycling Functions of Hydrothermarchaeota in Hydrothermal Sediment.</title>
        <authorList>
            <person name="Zhou Z."/>
            <person name="Liu Y."/>
            <person name="Xu W."/>
            <person name="Pan J."/>
            <person name="Luo Z.H."/>
            <person name="Li M."/>
        </authorList>
    </citation>
    <scope>NUCLEOTIDE SEQUENCE [LARGE SCALE GENOMIC DNA]</scope>
    <source>
        <strain evidence="1">HyVt-527</strain>
    </source>
</reference>